<dbReference type="Proteomes" id="UP000637720">
    <property type="component" value="Unassembled WGS sequence"/>
</dbReference>
<comment type="similarity">
    <text evidence="2">Belongs to the MoaD family.</text>
</comment>
<keyword evidence="5" id="KW-1185">Reference proteome</keyword>
<dbReference type="Pfam" id="PF02597">
    <property type="entry name" value="ThiS"/>
    <property type="match status" value="1"/>
</dbReference>
<dbReference type="AlphaFoldDB" id="A0A8J3FAS0"/>
<dbReference type="Gene3D" id="3.10.20.30">
    <property type="match status" value="1"/>
</dbReference>
<dbReference type="GO" id="GO:0006777">
    <property type="term" value="P:Mo-molybdopterin cofactor biosynthetic process"/>
    <property type="evidence" value="ECO:0007669"/>
    <property type="project" value="InterPro"/>
</dbReference>
<dbReference type="InterPro" id="IPR003749">
    <property type="entry name" value="ThiS/MoaD-like"/>
</dbReference>
<evidence type="ECO:0000313" key="4">
    <source>
        <dbReference type="EMBL" id="GGJ98815.1"/>
    </source>
</evidence>
<dbReference type="InterPro" id="IPR016155">
    <property type="entry name" value="Mopterin_synth/thiamin_S_b"/>
</dbReference>
<dbReference type="RefSeq" id="WP_054671454.1">
    <property type="nucleotide sequence ID" value="NZ_BMOF01000017.1"/>
</dbReference>
<dbReference type="UniPathway" id="UPA00344"/>
<organism evidence="4 5">
    <name type="scientific">Calditerricola satsumensis</name>
    <dbReference type="NCBI Taxonomy" id="373054"/>
    <lineage>
        <taxon>Bacteria</taxon>
        <taxon>Bacillati</taxon>
        <taxon>Bacillota</taxon>
        <taxon>Bacilli</taxon>
        <taxon>Bacillales</taxon>
        <taxon>Bacillaceae</taxon>
        <taxon>Calditerricola</taxon>
    </lineage>
</organism>
<reference evidence="4" key="2">
    <citation type="submission" date="2020-09" db="EMBL/GenBank/DDBJ databases">
        <authorList>
            <person name="Sun Q."/>
            <person name="Ohkuma M."/>
        </authorList>
    </citation>
    <scope>NUCLEOTIDE SEQUENCE</scope>
    <source>
        <strain evidence="4">JCM 14719</strain>
    </source>
</reference>
<dbReference type="PANTHER" id="PTHR33359">
    <property type="entry name" value="MOLYBDOPTERIN SYNTHASE SULFUR CARRIER SUBUNIT"/>
    <property type="match status" value="1"/>
</dbReference>
<accession>A0A8J3FAS0</accession>
<dbReference type="InterPro" id="IPR012675">
    <property type="entry name" value="Beta-grasp_dom_sf"/>
</dbReference>
<dbReference type="CDD" id="cd00754">
    <property type="entry name" value="Ubl_MoaD"/>
    <property type="match status" value="1"/>
</dbReference>
<protein>
    <recommendedName>
        <fullName evidence="3">Molybdopterin synthase sulfur carrier subunit</fullName>
    </recommendedName>
</protein>
<dbReference type="GO" id="GO:1990133">
    <property type="term" value="C:molybdopterin adenylyltransferase complex"/>
    <property type="evidence" value="ECO:0007669"/>
    <property type="project" value="TreeGrafter"/>
</dbReference>
<name>A0A8J3FAS0_9BACI</name>
<sequence length="81" mass="8418">MTIRVRLFAELAERAGQDELILSIPDGARVADVLDTVSRACPALADLLGRCAVSVNLAYAPPTHPVGPNDEIAILPPVSGG</sequence>
<reference evidence="4" key="1">
    <citation type="journal article" date="2014" name="Int. J. Syst. Evol. Microbiol.">
        <title>Complete genome sequence of Corynebacterium casei LMG S-19264T (=DSM 44701T), isolated from a smear-ripened cheese.</title>
        <authorList>
            <consortium name="US DOE Joint Genome Institute (JGI-PGF)"/>
            <person name="Walter F."/>
            <person name="Albersmeier A."/>
            <person name="Kalinowski J."/>
            <person name="Ruckert C."/>
        </authorList>
    </citation>
    <scope>NUCLEOTIDE SEQUENCE</scope>
    <source>
        <strain evidence="4">JCM 14719</strain>
    </source>
</reference>
<comment type="caution">
    <text evidence="4">The sequence shown here is derived from an EMBL/GenBank/DDBJ whole genome shotgun (WGS) entry which is preliminary data.</text>
</comment>
<evidence type="ECO:0000256" key="3">
    <source>
        <dbReference type="ARBA" id="ARBA00024247"/>
    </source>
</evidence>
<dbReference type="EMBL" id="BMOF01000017">
    <property type="protein sequence ID" value="GGJ98815.1"/>
    <property type="molecule type" value="Genomic_DNA"/>
</dbReference>
<dbReference type="SUPFAM" id="SSF54285">
    <property type="entry name" value="MoaD/ThiS"/>
    <property type="match status" value="1"/>
</dbReference>
<evidence type="ECO:0000256" key="2">
    <source>
        <dbReference type="ARBA" id="ARBA00024200"/>
    </source>
</evidence>
<proteinExistence type="inferred from homology"/>
<evidence type="ECO:0000313" key="5">
    <source>
        <dbReference type="Proteomes" id="UP000637720"/>
    </source>
</evidence>
<gene>
    <name evidence="4" type="ORF">GCM10007043_11000</name>
</gene>
<dbReference type="PANTHER" id="PTHR33359:SF1">
    <property type="entry name" value="MOLYBDOPTERIN SYNTHASE SULFUR CARRIER SUBUNIT"/>
    <property type="match status" value="1"/>
</dbReference>
<dbReference type="InterPro" id="IPR044672">
    <property type="entry name" value="MOCS2A"/>
</dbReference>
<keyword evidence="1" id="KW-0547">Nucleotide-binding</keyword>
<dbReference type="GO" id="GO:0000166">
    <property type="term" value="F:nucleotide binding"/>
    <property type="evidence" value="ECO:0007669"/>
    <property type="project" value="UniProtKB-KW"/>
</dbReference>
<evidence type="ECO:0000256" key="1">
    <source>
        <dbReference type="ARBA" id="ARBA00022741"/>
    </source>
</evidence>